<dbReference type="PANTHER" id="PTHR43035">
    <property type="entry name" value="FATTY ACID REPRESSION MUTANT PROTEIN 2-RELATED"/>
    <property type="match status" value="1"/>
</dbReference>
<dbReference type="InterPro" id="IPR033877">
    <property type="entry name" value="Frm2/Hbn1"/>
</dbReference>
<comment type="caution">
    <text evidence="1">The sequence shown here is derived from an EMBL/GenBank/DDBJ whole genome shotgun (WGS) entry which is preliminary data.</text>
</comment>
<feature type="non-terminal residue" evidence="1">
    <location>
        <position position="1"/>
    </location>
</feature>
<organism evidence="1 2">
    <name type="scientific">Coniochaeta hoffmannii</name>
    <dbReference type="NCBI Taxonomy" id="91930"/>
    <lineage>
        <taxon>Eukaryota</taxon>
        <taxon>Fungi</taxon>
        <taxon>Dikarya</taxon>
        <taxon>Ascomycota</taxon>
        <taxon>Pezizomycotina</taxon>
        <taxon>Sordariomycetes</taxon>
        <taxon>Sordariomycetidae</taxon>
        <taxon>Coniochaetales</taxon>
        <taxon>Coniochaetaceae</taxon>
        <taxon>Coniochaeta</taxon>
    </lineage>
</organism>
<dbReference type="InterPro" id="IPR000415">
    <property type="entry name" value="Nitroreductase-like"/>
</dbReference>
<accession>A0AA38RI10</accession>
<dbReference type="Gene3D" id="3.40.109.10">
    <property type="entry name" value="NADH Oxidase"/>
    <property type="match status" value="1"/>
</dbReference>
<dbReference type="Proteomes" id="UP001174691">
    <property type="component" value="Unassembled WGS sequence"/>
</dbReference>
<dbReference type="EMBL" id="JANBVN010000146">
    <property type="protein sequence ID" value="KAJ9138310.1"/>
    <property type="molecule type" value="Genomic_DNA"/>
</dbReference>
<dbReference type="GO" id="GO:0034599">
    <property type="term" value="P:cellular response to oxidative stress"/>
    <property type="evidence" value="ECO:0007669"/>
    <property type="project" value="InterPro"/>
</dbReference>
<evidence type="ECO:0008006" key="3">
    <source>
        <dbReference type="Google" id="ProtNLM"/>
    </source>
</evidence>
<keyword evidence="2" id="KW-1185">Reference proteome</keyword>
<sequence>ILFFEDQEVVEGMQAKFPLYAERFPVWATQSDAMLQFVLWTALEAEGLGANLQHYNPIIDSKVQEAWKTPSNWRLNAQLVFGKKTGDAGEKTQLPIEERVKSFGA</sequence>
<name>A0AA38RI10_9PEZI</name>
<dbReference type="PANTHER" id="PTHR43035:SF1">
    <property type="entry name" value="FATTY ACID REPRESSION MUTANT PROTEIN 2-RELATED"/>
    <property type="match status" value="1"/>
</dbReference>
<evidence type="ECO:0000313" key="2">
    <source>
        <dbReference type="Proteomes" id="UP001174691"/>
    </source>
</evidence>
<gene>
    <name evidence="1" type="ORF">NKR19_g7857</name>
</gene>
<dbReference type="GO" id="GO:0016491">
    <property type="term" value="F:oxidoreductase activity"/>
    <property type="evidence" value="ECO:0007669"/>
    <property type="project" value="InterPro"/>
</dbReference>
<evidence type="ECO:0000313" key="1">
    <source>
        <dbReference type="EMBL" id="KAJ9138310.1"/>
    </source>
</evidence>
<dbReference type="SUPFAM" id="SSF55469">
    <property type="entry name" value="FMN-dependent nitroreductase-like"/>
    <property type="match status" value="1"/>
</dbReference>
<dbReference type="AlphaFoldDB" id="A0AA38RI10"/>
<proteinExistence type="predicted"/>
<reference evidence="1" key="1">
    <citation type="submission" date="2022-07" db="EMBL/GenBank/DDBJ databases">
        <title>Fungi with potential for degradation of polypropylene.</title>
        <authorList>
            <person name="Gostincar C."/>
        </authorList>
    </citation>
    <scope>NUCLEOTIDE SEQUENCE</scope>
    <source>
        <strain evidence="1">EXF-13287</strain>
    </source>
</reference>
<protein>
    <recommendedName>
        <fullName evidence="3">Nitroreductase family protein</fullName>
    </recommendedName>
</protein>